<evidence type="ECO:0000256" key="4">
    <source>
        <dbReference type="ARBA" id="ARBA00022989"/>
    </source>
</evidence>
<feature type="transmembrane region" description="Helical" evidence="6">
    <location>
        <begin position="774"/>
        <end position="807"/>
    </location>
</feature>
<evidence type="ECO:0000313" key="8">
    <source>
        <dbReference type="EMBL" id="RLP78703.1"/>
    </source>
</evidence>
<keyword evidence="5 6" id="KW-0472">Membrane</keyword>
<keyword evidence="9" id="KW-1185">Reference proteome</keyword>
<dbReference type="Proteomes" id="UP000269692">
    <property type="component" value="Unassembled WGS sequence"/>
</dbReference>
<evidence type="ECO:0000256" key="2">
    <source>
        <dbReference type="ARBA" id="ARBA00022475"/>
    </source>
</evidence>
<evidence type="ECO:0000259" key="7">
    <source>
        <dbReference type="Pfam" id="PF02687"/>
    </source>
</evidence>
<protein>
    <submittedName>
        <fullName evidence="8">FtsX-like permease family protein</fullName>
    </submittedName>
</protein>
<feature type="transmembrane region" description="Helical" evidence="6">
    <location>
        <begin position="32"/>
        <end position="53"/>
    </location>
</feature>
<feature type="transmembrane region" description="Helical" evidence="6">
    <location>
        <begin position="819"/>
        <end position="843"/>
    </location>
</feature>
<evidence type="ECO:0000256" key="1">
    <source>
        <dbReference type="ARBA" id="ARBA00004651"/>
    </source>
</evidence>
<gene>
    <name evidence="8" type="ORF">D9R14_10610</name>
</gene>
<feature type="transmembrane region" description="Helical" evidence="6">
    <location>
        <begin position="272"/>
        <end position="296"/>
    </location>
</feature>
<reference evidence="8 9" key="1">
    <citation type="submission" date="2018-10" db="EMBL/GenBank/DDBJ databases">
        <title>Xanthobacter tagetidis genome sequencing and assembly.</title>
        <authorList>
            <person name="Maclea K.S."/>
            <person name="Goen A.E."/>
            <person name="Fatima S.A."/>
        </authorList>
    </citation>
    <scope>NUCLEOTIDE SEQUENCE [LARGE SCALE GENOMIC DNA]</scope>
    <source>
        <strain evidence="8 9">ATCC 700314</strain>
    </source>
</reference>
<dbReference type="InterPro" id="IPR003838">
    <property type="entry name" value="ABC3_permease_C"/>
</dbReference>
<feature type="transmembrane region" description="Helical" evidence="6">
    <location>
        <begin position="439"/>
        <end position="463"/>
    </location>
</feature>
<dbReference type="InterPro" id="IPR038766">
    <property type="entry name" value="Membrane_comp_ABC_pdt"/>
</dbReference>
<feature type="transmembrane region" description="Helical" evidence="6">
    <location>
        <begin position="414"/>
        <end position="433"/>
    </location>
</feature>
<dbReference type="PANTHER" id="PTHR30287">
    <property type="entry name" value="MEMBRANE COMPONENT OF PREDICTED ABC SUPERFAMILY METABOLITE UPTAKE TRANSPORTER"/>
    <property type="match status" value="1"/>
</dbReference>
<name>A0A3L7AE71_9HYPH</name>
<proteinExistence type="predicted"/>
<dbReference type="GO" id="GO:0005886">
    <property type="term" value="C:plasma membrane"/>
    <property type="evidence" value="ECO:0007669"/>
    <property type="project" value="UniProtKB-SubCell"/>
</dbReference>
<keyword evidence="3 6" id="KW-0812">Transmembrane</keyword>
<feature type="domain" description="ABC3 transporter permease C-terminal" evidence="7">
    <location>
        <begin position="734"/>
        <end position="847"/>
    </location>
</feature>
<evidence type="ECO:0000256" key="5">
    <source>
        <dbReference type="ARBA" id="ARBA00023136"/>
    </source>
</evidence>
<evidence type="ECO:0000256" key="3">
    <source>
        <dbReference type="ARBA" id="ARBA00022692"/>
    </source>
</evidence>
<keyword evidence="4 6" id="KW-1133">Transmembrane helix</keyword>
<feature type="transmembrane region" description="Helical" evidence="6">
    <location>
        <begin position="484"/>
        <end position="508"/>
    </location>
</feature>
<dbReference type="EMBL" id="RCTF01000007">
    <property type="protein sequence ID" value="RLP78703.1"/>
    <property type="molecule type" value="Genomic_DNA"/>
</dbReference>
<sequence>MSAPAGRAAARSLMPAAIAFALRELRGARQGFTVFLLCLALGVAAIAGIGSFARALTEGLDREGRSILGGDASFTLTQREASEMELGFLSGHGEVNRVATLRAMARTAAGDAALAELKAVDPNYPLAGQLELSPPQPPGTLFAPGRGLPGAAAEPALLGRLGLKIGDQVKLGDATFEIRAELVSEPDKLSAGIGLGPRLIISAGDLPATGLIQPGSLVRWSYRVLLPDAAPAALDALMEAAHARFDDAGFEMRTRHGATPQLERSMGRIGQFLTLVALTALLVGGVGIANAVSSHLSAKRATIATLKALGATRAQVFAAYGIEMAVIAAIGIAAGLAVGAAIPFAGAAALSAVIPYPVAPRLDLATLGLATLYGLLVAGLFTVLPLARAQETPAAMLFRDTTGEAGPRLPRRPLIAAALLGLGLVALALATAVDLRAAAIFIAAAAGVFALLRLVGAGLVALARRLPRPRAVVPRLALANIHRPGALTPTVVLSLGLGLSLMVAIGLIDRSLTQELAGPVQEEAPSFFFVDVPSTEEDAFARFIAARAPGAALRAVPMLRGRILSLNGVPADAVRPSADAAWVLQSDRGITFSATLPEGSRLAEGTWWDANESAPLVSFDAKIAAGLGLKVGDSVSVNVLGRVITARIANLREVKWERLGINFVMVFSPATFAGAPHSMLATLTFPGGADAAGEIALLNQVAAAWPAITVVRVKETLEEARRMVENLSLGIRAASLVTLLTSLLVLSGALAAGQQRRVYEAVILKTLGATRARLIAAFALEYAGIGLATALVAVAAGSLAAYGVAVFVMEIGFTFSATVAFGAALGALVVTVSLGLLATLRALSAPPARVLRHL</sequence>
<accession>A0A3L7AE71</accession>
<dbReference type="PANTHER" id="PTHR30287:SF1">
    <property type="entry name" value="INNER MEMBRANE PROTEIN"/>
    <property type="match status" value="1"/>
</dbReference>
<dbReference type="RefSeq" id="WP_121623296.1">
    <property type="nucleotide sequence ID" value="NZ_JACIIW010000005.1"/>
</dbReference>
<evidence type="ECO:0000313" key="9">
    <source>
        <dbReference type="Proteomes" id="UP000269692"/>
    </source>
</evidence>
<dbReference type="Pfam" id="PF02687">
    <property type="entry name" value="FtsX"/>
    <property type="match status" value="2"/>
</dbReference>
<dbReference type="OrthoDB" id="9775544at2"/>
<organism evidence="8 9">
    <name type="scientific">Xanthobacter tagetidis</name>
    <dbReference type="NCBI Taxonomy" id="60216"/>
    <lineage>
        <taxon>Bacteria</taxon>
        <taxon>Pseudomonadati</taxon>
        <taxon>Pseudomonadota</taxon>
        <taxon>Alphaproteobacteria</taxon>
        <taxon>Hyphomicrobiales</taxon>
        <taxon>Xanthobacteraceae</taxon>
        <taxon>Xanthobacter</taxon>
    </lineage>
</organism>
<comment type="subcellular location">
    <subcellularLocation>
        <location evidence="1">Cell membrane</location>
        <topology evidence="1">Multi-pass membrane protein</topology>
    </subcellularLocation>
</comment>
<feature type="domain" description="ABC3 transporter permease C-terminal" evidence="7">
    <location>
        <begin position="275"/>
        <end position="389"/>
    </location>
</feature>
<keyword evidence="2" id="KW-1003">Cell membrane</keyword>
<feature type="transmembrane region" description="Helical" evidence="6">
    <location>
        <begin position="317"/>
        <end position="344"/>
    </location>
</feature>
<dbReference type="AlphaFoldDB" id="A0A3L7AE71"/>
<feature type="transmembrane region" description="Helical" evidence="6">
    <location>
        <begin position="729"/>
        <end position="753"/>
    </location>
</feature>
<feature type="transmembrane region" description="Helical" evidence="6">
    <location>
        <begin position="364"/>
        <end position="387"/>
    </location>
</feature>
<evidence type="ECO:0000256" key="6">
    <source>
        <dbReference type="SAM" id="Phobius"/>
    </source>
</evidence>
<comment type="caution">
    <text evidence="8">The sequence shown here is derived from an EMBL/GenBank/DDBJ whole genome shotgun (WGS) entry which is preliminary data.</text>
</comment>